<keyword evidence="1" id="KW-0472">Membrane</keyword>
<reference evidence="3" key="1">
    <citation type="submission" date="2021-01" db="EMBL/GenBank/DDBJ databases">
        <authorList>
            <person name="Corre E."/>
            <person name="Pelletier E."/>
            <person name="Niang G."/>
            <person name="Scheremetjew M."/>
            <person name="Finn R."/>
            <person name="Kale V."/>
            <person name="Holt S."/>
            <person name="Cochrane G."/>
            <person name="Meng A."/>
            <person name="Brown T."/>
            <person name="Cohen L."/>
        </authorList>
    </citation>
    <scope>NUCLEOTIDE SEQUENCE</scope>
    <source>
        <strain evidence="3">NIES-381</strain>
    </source>
</reference>
<keyword evidence="1" id="KW-0812">Transmembrane</keyword>
<name>A0A7S1IVK5_9EUGL</name>
<feature type="transmembrane region" description="Helical" evidence="1">
    <location>
        <begin position="95"/>
        <end position="118"/>
    </location>
</feature>
<evidence type="ECO:0000256" key="2">
    <source>
        <dbReference type="SAM" id="SignalP"/>
    </source>
</evidence>
<feature type="signal peptide" evidence="2">
    <location>
        <begin position="1"/>
        <end position="22"/>
    </location>
</feature>
<sequence>MKPAVGGMAGFLVGLVLLMTVGEPIRTSNQLLYVTTAQPTAVQTVAPVPVQQPRVAPQFAAASIQTAAAVAATAVTAAPAMATTGPVAVIAEANITSVALVMIGATLVGLVVGFALLFTEDQLSE</sequence>
<dbReference type="EMBL" id="HBGA01093006">
    <property type="protein sequence ID" value="CAD9023629.1"/>
    <property type="molecule type" value="Transcribed_RNA"/>
</dbReference>
<organism evidence="3">
    <name type="scientific">Eutreptiella gymnastica</name>
    <dbReference type="NCBI Taxonomy" id="73025"/>
    <lineage>
        <taxon>Eukaryota</taxon>
        <taxon>Discoba</taxon>
        <taxon>Euglenozoa</taxon>
        <taxon>Euglenida</taxon>
        <taxon>Spirocuta</taxon>
        <taxon>Euglenophyceae</taxon>
        <taxon>Eutreptiales</taxon>
        <taxon>Eutreptiaceae</taxon>
        <taxon>Eutreptiella</taxon>
    </lineage>
</organism>
<keyword evidence="2" id="KW-0732">Signal</keyword>
<evidence type="ECO:0000256" key="1">
    <source>
        <dbReference type="SAM" id="Phobius"/>
    </source>
</evidence>
<proteinExistence type="predicted"/>
<accession>A0A7S1IVK5</accession>
<feature type="chain" id="PRO_5031493110" evidence="2">
    <location>
        <begin position="23"/>
        <end position="125"/>
    </location>
</feature>
<gene>
    <name evidence="3" type="ORF">EGYM00392_LOCUS34754</name>
</gene>
<evidence type="ECO:0000313" key="3">
    <source>
        <dbReference type="EMBL" id="CAD9023629.1"/>
    </source>
</evidence>
<keyword evidence="1" id="KW-1133">Transmembrane helix</keyword>
<dbReference type="AlphaFoldDB" id="A0A7S1IVK5"/>
<dbReference type="SUPFAM" id="SSF103441">
    <property type="entry name" value="PetM subunit of the cytochrome b6f complex"/>
    <property type="match status" value="1"/>
</dbReference>
<protein>
    <submittedName>
        <fullName evidence="3">Uncharacterized protein</fullName>
    </submittedName>
</protein>